<dbReference type="HOGENOM" id="CLU_113282_3_0_6"/>
<evidence type="ECO:0000259" key="3">
    <source>
        <dbReference type="Pfam" id="PF13590"/>
    </source>
</evidence>
<evidence type="ECO:0000256" key="2">
    <source>
        <dbReference type="SAM" id="SignalP"/>
    </source>
</evidence>
<dbReference type="EMBL" id="CP000472">
    <property type="protein sequence ID" value="ACJ27686.1"/>
    <property type="molecule type" value="Genomic_DNA"/>
</dbReference>
<keyword evidence="5" id="KW-1185">Reference proteome</keyword>
<reference evidence="4 5" key="1">
    <citation type="journal article" date="2008" name="PLoS ONE">
        <title>Environmental adaptation: genomic analysis of the piezotolerant and psychrotolerant deep-sea iron reducing bacterium Shewanella piezotolerans WP3.</title>
        <authorList>
            <person name="Wang F."/>
            <person name="Wang J."/>
            <person name="Jian H."/>
            <person name="Zhang B."/>
            <person name="Li S."/>
            <person name="Wang F."/>
            <person name="Zeng X."/>
            <person name="Gao L."/>
            <person name="Bartlett D.H."/>
            <person name="Yu J."/>
            <person name="Hu S."/>
            <person name="Xiao X."/>
        </authorList>
    </citation>
    <scope>NUCLEOTIDE SEQUENCE [LARGE SCALE GENOMIC DNA]</scope>
    <source>
        <strain evidence="5">WP3 / JCM 13877</strain>
    </source>
</reference>
<dbReference type="KEGG" id="swp:swp_0878"/>
<feature type="chain" id="PRO_5002870021" description="DUF4136 domain-containing protein" evidence="2">
    <location>
        <begin position="20"/>
        <end position="184"/>
    </location>
</feature>
<dbReference type="Gene3D" id="3.30.160.670">
    <property type="match status" value="1"/>
</dbReference>
<proteinExistence type="predicted"/>
<dbReference type="STRING" id="225849.swp_0878"/>
<feature type="signal peptide" evidence="2">
    <location>
        <begin position="1"/>
        <end position="19"/>
    </location>
</feature>
<dbReference type="OrthoDB" id="6226987at2"/>
<protein>
    <recommendedName>
        <fullName evidence="3">DUF4136 domain-containing protein</fullName>
    </recommendedName>
</protein>
<organism evidence="4 5">
    <name type="scientific">Shewanella piezotolerans (strain WP3 / JCM 13877)</name>
    <dbReference type="NCBI Taxonomy" id="225849"/>
    <lineage>
        <taxon>Bacteria</taxon>
        <taxon>Pseudomonadati</taxon>
        <taxon>Pseudomonadota</taxon>
        <taxon>Gammaproteobacteria</taxon>
        <taxon>Alteromonadales</taxon>
        <taxon>Shewanellaceae</taxon>
        <taxon>Shewanella</taxon>
    </lineage>
</organism>
<dbReference type="AlphaFoldDB" id="B8CJY3"/>
<feature type="compositionally biased region" description="Basic and acidic residues" evidence="1">
    <location>
        <begin position="156"/>
        <end position="165"/>
    </location>
</feature>
<gene>
    <name evidence="4" type="ordered locus">swp_0878</name>
</gene>
<sequence length="184" mass="19859">MNRLKRILFTCAISIPLLAQLGCSSTPKNDYDLNYNFAPLKSFSQINPTQTADPLSAARIQHLIATALTTQGFVQQDDNADFLVTYGFRVDDKPKDSGFSIGLGAGSWGSSSGGSIGTTVDVPVGSDTANIQTIQIDILDPQTKLLIWRGSDKFSFDDGGKEKAQETNATVSKILAQFPPQKKQ</sequence>
<keyword evidence="2" id="KW-0732">Signal</keyword>
<dbReference type="Pfam" id="PF13590">
    <property type="entry name" value="DUF4136"/>
    <property type="match status" value="1"/>
</dbReference>
<evidence type="ECO:0000256" key="1">
    <source>
        <dbReference type="SAM" id="MobiDB-lite"/>
    </source>
</evidence>
<feature type="region of interest" description="Disordered" evidence="1">
    <location>
        <begin position="156"/>
        <end position="184"/>
    </location>
</feature>
<dbReference type="InterPro" id="IPR025411">
    <property type="entry name" value="DUF4136"/>
</dbReference>
<feature type="domain" description="DUF4136" evidence="3">
    <location>
        <begin position="28"/>
        <end position="180"/>
    </location>
</feature>
<evidence type="ECO:0000313" key="5">
    <source>
        <dbReference type="Proteomes" id="UP000000753"/>
    </source>
</evidence>
<accession>B8CJY3</accession>
<dbReference type="RefSeq" id="WP_020911065.1">
    <property type="nucleotide sequence ID" value="NC_011566.1"/>
</dbReference>
<evidence type="ECO:0000313" key="4">
    <source>
        <dbReference type="EMBL" id="ACJ27686.1"/>
    </source>
</evidence>
<dbReference type="Proteomes" id="UP000000753">
    <property type="component" value="Chromosome"/>
</dbReference>
<name>B8CJY3_SHEPW</name>
<dbReference type="eggNOG" id="ENOG5032Z1C">
    <property type="taxonomic scope" value="Bacteria"/>
</dbReference>